<accession>A0A6I6D2S5</accession>
<organism evidence="3 4">
    <name type="scientific">Guyparkeria halophila</name>
    <dbReference type="NCBI Taxonomy" id="47960"/>
    <lineage>
        <taxon>Bacteria</taxon>
        <taxon>Pseudomonadati</taxon>
        <taxon>Pseudomonadota</taxon>
        <taxon>Gammaproteobacteria</taxon>
        <taxon>Chromatiales</taxon>
        <taxon>Thioalkalibacteraceae</taxon>
        <taxon>Guyparkeria</taxon>
    </lineage>
</organism>
<evidence type="ECO:0000256" key="1">
    <source>
        <dbReference type="SAM" id="MobiDB-lite"/>
    </source>
</evidence>
<evidence type="ECO:0000313" key="4">
    <source>
        <dbReference type="Proteomes" id="UP000427716"/>
    </source>
</evidence>
<dbReference type="AlphaFoldDB" id="A0A6I6D2S5"/>
<dbReference type="EMBL" id="CP046415">
    <property type="protein sequence ID" value="QGT78467.1"/>
    <property type="molecule type" value="Genomic_DNA"/>
</dbReference>
<reference evidence="3 4" key="1">
    <citation type="submission" date="2019-11" db="EMBL/GenBank/DDBJ databases">
        <authorList>
            <person name="Zhang J."/>
            <person name="Sun C."/>
        </authorList>
    </citation>
    <scope>NUCLEOTIDE SEQUENCE [LARGE SCALE GENOMIC DNA]</scope>
    <source>
        <strain evidence="4">sp2</strain>
    </source>
</reference>
<keyword evidence="2" id="KW-1133">Transmembrane helix</keyword>
<name>A0A6I6D2S5_9GAMM</name>
<feature type="region of interest" description="Disordered" evidence="1">
    <location>
        <begin position="187"/>
        <end position="217"/>
    </location>
</feature>
<dbReference type="PANTHER" id="PTHR34351">
    <property type="entry name" value="SLR1927 PROTEIN-RELATED"/>
    <property type="match status" value="1"/>
</dbReference>
<keyword evidence="4" id="KW-1185">Reference proteome</keyword>
<proteinExistence type="predicted"/>
<feature type="transmembrane region" description="Helical" evidence="2">
    <location>
        <begin position="43"/>
        <end position="59"/>
    </location>
</feature>
<evidence type="ECO:0000313" key="3">
    <source>
        <dbReference type="EMBL" id="QGT78467.1"/>
    </source>
</evidence>
<gene>
    <name evidence="3" type="ORF">GM160_05875</name>
</gene>
<keyword evidence="2" id="KW-0812">Transmembrane</keyword>
<dbReference type="KEGG" id="ghl:GM160_05875"/>
<evidence type="ECO:0000256" key="2">
    <source>
        <dbReference type="SAM" id="Phobius"/>
    </source>
</evidence>
<protein>
    <submittedName>
        <fullName evidence="3">DUF58 domain-containing protein</fullName>
    </submittedName>
</protein>
<sequence length="339" mass="37484">MAMTDATPPTCCSSACRRRNAGAIRFVQRQPLPSSLQIRPRRFVLGLAVITAAMLLAAINYGNNLIFLIAFMMIALMINSAWQGWRALSAVTARVMPPEMRPAGAPGSFAIELGTPNRALPPLVVDAGTDRVEPTSATAGNRTTLSLDLPGEPRGYLPLPEITLETPYPLGLWRISRRLSPGIGQWVYPSPEPGEQRGERHSNEASGAQPAMEGDPTRLRGYHPGDPIRHVVFRHYAKSGQLLTRHPESDEEQPDPERIDYASFAGPREVRLSAMTERLMELERVRRPWVLLLPGKEAIWADSSTNRAGRYGAALQQLARFERPRDPQGFDHVPPGESY</sequence>
<feature type="compositionally biased region" description="Basic and acidic residues" evidence="1">
    <location>
        <begin position="194"/>
        <end position="203"/>
    </location>
</feature>
<dbReference type="PANTHER" id="PTHR34351:SF1">
    <property type="entry name" value="SLR1927 PROTEIN"/>
    <property type="match status" value="1"/>
</dbReference>
<keyword evidence="2" id="KW-0472">Membrane</keyword>
<dbReference type="Proteomes" id="UP000427716">
    <property type="component" value="Chromosome"/>
</dbReference>